<dbReference type="EMBL" id="JACXVP010000012">
    <property type="protein sequence ID" value="KAG5571963.1"/>
    <property type="molecule type" value="Genomic_DNA"/>
</dbReference>
<reference evidence="1 2" key="1">
    <citation type="submission" date="2020-09" db="EMBL/GenBank/DDBJ databases">
        <title>De no assembly of potato wild relative species, Solanum commersonii.</title>
        <authorList>
            <person name="Cho K."/>
        </authorList>
    </citation>
    <scope>NUCLEOTIDE SEQUENCE [LARGE SCALE GENOMIC DNA]</scope>
    <source>
        <strain evidence="1">LZ3.2</strain>
        <tissue evidence="1">Leaf</tissue>
    </source>
</reference>
<protein>
    <submittedName>
        <fullName evidence="1">Uncharacterized protein</fullName>
    </submittedName>
</protein>
<sequence>MNDHRDHILGWMNEISPFNNLSRISQGSRQKEWEWLVKEHFTSESFQARSIRNATNRSKLKMLHHIGSKPIRDYLSKDGNPPIWRLFSLRLRKKDNKLVELKQLKSMLNLRKWFKKIHLYLV</sequence>
<evidence type="ECO:0000313" key="1">
    <source>
        <dbReference type="EMBL" id="KAG5571963.1"/>
    </source>
</evidence>
<dbReference type="Proteomes" id="UP000824120">
    <property type="component" value="Chromosome 12"/>
</dbReference>
<accession>A0A9J5W8I0</accession>
<evidence type="ECO:0000313" key="2">
    <source>
        <dbReference type="Proteomes" id="UP000824120"/>
    </source>
</evidence>
<gene>
    <name evidence="1" type="ORF">H5410_061729</name>
</gene>
<dbReference type="AlphaFoldDB" id="A0A9J5W8I0"/>
<organism evidence="1 2">
    <name type="scientific">Solanum commersonii</name>
    <name type="common">Commerson's wild potato</name>
    <name type="synonym">Commerson's nightshade</name>
    <dbReference type="NCBI Taxonomy" id="4109"/>
    <lineage>
        <taxon>Eukaryota</taxon>
        <taxon>Viridiplantae</taxon>
        <taxon>Streptophyta</taxon>
        <taxon>Embryophyta</taxon>
        <taxon>Tracheophyta</taxon>
        <taxon>Spermatophyta</taxon>
        <taxon>Magnoliopsida</taxon>
        <taxon>eudicotyledons</taxon>
        <taxon>Gunneridae</taxon>
        <taxon>Pentapetalae</taxon>
        <taxon>asterids</taxon>
        <taxon>lamiids</taxon>
        <taxon>Solanales</taxon>
        <taxon>Solanaceae</taxon>
        <taxon>Solanoideae</taxon>
        <taxon>Solaneae</taxon>
        <taxon>Solanum</taxon>
    </lineage>
</organism>
<keyword evidence="2" id="KW-1185">Reference proteome</keyword>
<comment type="caution">
    <text evidence="1">The sequence shown here is derived from an EMBL/GenBank/DDBJ whole genome shotgun (WGS) entry which is preliminary data.</text>
</comment>
<proteinExistence type="predicted"/>
<name>A0A9J5W8I0_SOLCO</name>